<comment type="caution">
    <text evidence="2">The sequence shown here is derived from an EMBL/GenBank/DDBJ whole genome shotgun (WGS) entry which is preliminary data.</text>
</comment>
<feature type="compositionally biased region" description="Low complexity" evidence="1">
    <location>
        <begin position="693"/>
        <end position="707"/>
    </location>
</feature>
<feature type="region of interest" description="Disordered" evidence="1">
    <location>
        <begin position="650"/>
        <end position="725"/>
    </location>
</feature>
<sequence length="1106" mass="125737">MPRGARRRLQFVCKCTRHADQINGQNVSRRTYFRHRQEWKAMKRLRRRAPTINLFTSDPDAIMDEDDDMGVLPEASDAAAGPSTAGSQADLWDSGEESSESCNSSNSSDHDSSSDASDTPDIIPDTISYLTVSEPESDSASSLHLDDPIGAGQWVQDSDDSGYENSDGLRSDDYGEEAPETVDEMEEEPGDAASKVKRLLRSFMFDFQALRYHHELEADLDVEQLVQLLFWKQYHNTPDRAYRHLREILGDSEVPGLERAIKVLAAHTGIKAKVFDCCISSCVAFTGDLKDLEVCPCGEARKYQHTETKVSAPVPPGTFAMADGRQDIPRQQRSSAELKPRSTFVYIPVIPRLAMQWASRERAQTMKTYVSTILRTRFPGVRDFWDGHIYNKLRRTGRCFQDVRDMAFLLCTDGVQLVKIKTHGVWPILLINLNLPPDQRYKQENMILVGIIPGPNEPTEIDTFLLPLVEEFEALYHGIPDIWDASAEPGEDDDADDEESYKQFTMKAYVCVVAGDRPAVKKMMQTVGPNGRSPCWLCEFTGTRVNSANDNYYPHRPCTNMPRPPEQWENRHWDVDALPMRKGMKADMLDIAQANDDKLRTMTGLSGFGILHNLPTLHWPMSFGIDVMHLICDNLCHLLFNLWDGKLPPGQHAPAPDKPAAEGGVRPTGPLQPEDPDADPDFDEDVSVPPTPATQVTQATYTQTQQLPLPPPPPPPLPRRANKTRAKDPWVLPPKVLQQIGEDMKGCRRSIPGLFGRAPRNIAKNSAEEYLSNWETLCEGYTLSIQFELTFEEIALVRALFKKFVIDYEALYYQDDYNRLQVCPSSIHMLLHVADSIEWLGPAWVFWAFAMERVCGMVVPKARSKAELNTSLAKAVFLGEQLKLFELLRHTSPDFNSFMKPKDQSCQFQLRTNWGWFVAPEKRLNLSAETRRYLLEYLQKIDSATQLRDVPVWTFAYKRFQLCDGGDMVGSQSSQRKSDKTRASNIVMYTQDTVSRVGVERREILFGEVDVFVRVLVKGIHHYMTCIRCYSPPLSRRRHFIVETNPHGDLHDWIHVKDIKRLVGTMQMRPLIENNFGLASRKPAWIIDRQTYAWNSAMRLINDMEL</sequence>
<feature type="compositionally biased region" description="Acidic residues" evidence="1">
    <location>
        <begin position="674"/>
        <end position="686"/>
    </location>
</feature>
<dbReference type="STRING" id="698492.A0A0E9NFA3"/>
<reference evidence="2 3" key="3">
    <citation type="journal article" date="2015" name="Genome Announc.">
        <title>Draft Genome Sequence of the Archiascomycetous Yeast Saitoella complicata.</title>
        <authorList>
            <person name="Yamauchi K."/>
            <person name="Kondo S."/>
            <person name="Hamamoto M."/>
            <person name="Takahashi Y."/>
            <person name="Ogura Y."/>
            <person name="Hayashi T."/>
            <person name="Nishida H."/>
        </authorList>
    </citation>
    <scope>NUCLEOTIDE SEQUENCE [LARGE SCALE GENOMIC DNA]</scope>
    <source>
        <strain evidence="2 3">NRRL Y-17804</strain>
    </source>
</reference>
<dbReference type="InterPro" id="IPR004242">
    <property type="entry name" value="Transposase_21"/>
</dbReference>
<feature type="compositionally biased region" description="Pro residues" evidence="1">
    <location>
        <begin position="708"/>
        <end position="718"/>
    </location>
</feature>
<name>A0A0E9NFA3_SAICN</name>
<dbReference type="AlphaFoldDB" id="A0A0E9NFA3"/>
<organism evidence="2 3">
    <name type="scientific">Saitoella complicata (strain BCRC 22490 / CBS 7301 / JCM 7358 / NBRC 10748 / NRRL Y-17804)</name>
    <dbReference type="NCBI Taxonomy" id="698492"/>
    <lineage>
        <taxon>Eukaryota</taxon>
        <taxon>Fungi</taxon>
        <taxon>Dikarya</taxon>
        <taxon>Ascomycota</taxon>
        <taxon>Taphrinomycotina</taxon>
        <taxon>Taphrinomycotina incertae sedis</taxon>
        <taxon>Saitoella</taxon>
    </lineage>
</organism>
<gene>
    <name evidence="2" type="ORF">G7K_2715-t1</name>
</gene>
<dbReference type="Pfam" id="PF02992">
    <property type="entry name" value="Transposase_21"/>
    <property type="match status" value="1"/>
</dbReference>
<dbReference type="OMA" id="MERVCGM"/>
<reference evidence="2 3" key="1">
    <citation type="journal article" date="2011" name="J. Gen. Appl. Microbiol.">
        <title>Draft genome sequencing of the enigmatic yeast Saitoella complicata.</title>
        <authorList>
            <person name="Nishida H."/>
            <person name="Hamamoto M."/>
            <person name="Sugiyama J."/>
        </authorList>
    </citation>
    <scope>NUCLEOTIDE SEQUENCE [LARGE SCALE GENOMIC DNA]</scope>
    <source>
        <strain evidence="2 3">NRRL Y-17804</strain>
    </source>
</reference>
<proteinExistence type="predicted"/>
<reference evidence="2 3" key="2">
    <citation type="journal article" date="2014" name="J. Gen. Appl. Microbiol.">
        <title>The early diverging ascomycetous budding yeast Saitoella complicata has three histone deacetylases belonging to the Clr6, Hos2, and Rpd3 lineages.</title>
        <authorList>
            <person name="Nishida H."/>
            <person name="Matsumoto T."/>
            <person name="Kondo S."/>
            <person name="Hamamoto M."/>
            <person name="Yoshikawa H."/>
        </authorList>
    </citation>
    <scope>NUCLEOTIDE SEQUENCE [LARGE SCALE GENOMIC DNA]</scope>
    <source>
        <strain evidence="2 3">NRRL Y-17804</strain>
    </source>
</reference>
<protein>
    <recommendedName>
        <fullName evidence="4">Transposase family Tnp2 protein</fullName>
    </recommendedName>
</protein>
<accession>A0A0E9NFA3</accession>
<evidence type="ECO:0000256" key="1">
    <source>
        <dbReference type="SAM" id="MobiDB-lite"/>
    </source>
</evidence>
<evidence type="ECO:0000313" key="3">
    <source>
        <dbReference type="Proteomes" id="UP000033140"/>
    </source>
</evidence>
<keyword evidence="3" id="KW-1185">Reference proteome</keyword>
<dbReference type="EMBL" id="BACD03000015">
    <property type="protein sequence ID" value="GAO48542.1"/>
    <property type="molecule type" value="Genomic_DNA"/>
</dbReference>
<feature type="compositionally biased region" description="Low complexity" evidence="1">
    <location>
        <begin position="114"/>
        <end position="128"/>
    </location>
</feature>
<dbReference type="Proteomes" id="UP000033140">
    <property type="component" value="Unassembled WGS sequence"/>
</dbReference>
<evidence type="ECO:0000313" key="2">
    <source>
        <dbReference type="EMBL" id="GAO48542.1"/>
    </source>
</evidence>
<feature type="region of interest" description="Disordered" evidence="1">
    <location>
        <begin position="56"/>
        <end position="193"/>
    </location>
</feature>
<feature type="compositionally biased region" description="Acidic residues" evidence="1">
    <location>
        <begin position="174"/>
        <end position="190"/>
    </location>
</feature>
<evidence type="ECO:0008006" key="4">
    <source>
        <dbReference type="Google" id="ProtNLM"/>
    </source>
</evidence>